<evidence type="ECO:0000313" key="2">
    <source>
        <dbReference type="Proteomes" id="UP000694044"/>
    </source>
</evidence>
<keyword evidence="2" id="KW-1185">Reference proteome</keyword>
<accession>A0A8T1VL14</accession>
<sequence>MHSLLNLLRPAYHEIDECPPTADGERIWGPVQGCIGRVRHNVRSVARYDELSWSNGIWDGEAVDTQRTRAVLPDELSRVLSASFRRHYLTFFPQSTSNEWSIVKTIAGAPNQPVRCDFPPPQAGVDAVDLTAIPAELLVATQDDTVIHWFGWNRLVALPSYSEPSAWIKETSLCSVETLCTHRRATTSTTSAPTATWTRPFT</sequence>
<proteinExistence type="predicted"/>
<comment type="caution">
    <text evidence="1">The sequence shown here is derived from an EMBL/GenBank/DDBJ whole genome shotgun (WGS) entry which is preliminary data.</text>
</comment>
<gene>
    <name evidence="1" type="ORF">PHYPSEUDO_006743</name>
</gene>
<name>A0A8T1VL14_9STRA</name>
<dbReference type="OrthoDB" id="127841at2759"/>
<evidence type="ECO:0000313" key="1">
    <source>
        <dbReference type="EMBL" id="KAG7380850.1"/>
    </source>
</evidence>
<organism evidence="1 2">
    <name type="scientific">Phytophthora pseudosyringae</name>
    <dbReference type="NCBI Taxonomy" id="221518"/>
    <lineage>
        <taxon>Eukaryota</taxon>
        <taxon>Sar</taxon>
        <taxon>Stramenopiles</taxon>
        <taxon>Oomycota</taxon>
        <taxon>Peronosporomycetes</taxon>
        <taxon>Peronosporales</taxon>
        <taxon>Peronosporaceae</taxon>
        <taxon>Phytophthora</taxon>
    </lineage>
</organism>
<dbReference type="EMBL" id="JAGDFM010000274">
    <property type="protein sequence ID" value="KAG7380850.1"/>
    <property type="molecule type" value="Genomic_DNA"/>
</dbReference>
<reference evidence="1" key="1">
    <citation type="submission" date="2021-02" db="EMBL/GenBank/DDBJ databases">
        <authorList>
            <person name="Palmer J.M."/>
        </authorList>
    </citation>
    <scope>NUCLEOTIDE SEQUENCE</scope>
    <source>
        <strain evidence="1">SCRP734</strain>
    </source>
</reference>
<protein>
    <submittedName>
        <fullName evidence="1">Uncharacterized protein</fullName>
    </submittedName>
</protein>
<dbReference type="AlphaFoldDB" id="A0A8T1VL14"/>
<dbReference type="Proteomes" id="UP000694044">
    <property type="component" value="Unassembled WGS sequence"/>
</dbReference>